<sequence length="115" mass="13299">MDKKTLIFCKTVVNDADLGIVPSLVFFVKFQEDNPNKIIDNGSFKVDCFKEKISLKNELFYWATPKFTDAEGAFLQDQGLVTEENFEEVIKNLKIELDIMNPLLSFNGYKLWSYT</sequence>
<organism evidence="1 2">
    <name type="scientific">Anaerotalea alkaliphila</name>
    <dbReference type="NCBI Taxonomy" id="2662126"/>
    <lineage>
        <taxon>Bacteria</taxon>
        <taxon>Bacillati</taxon>
        <taxon>Bacillota</taxon>
        <taxon>Clostridia</taxon>
        <taxon>Eubacteriales</taxon>
        <taxon>Anaerotalea</taxon>
    </lineage>
</organism>
<reference evidence="1 2" key="1">
    <citation type="submission" date="2020-01" db="EMBL/GenBank/DDBJ databases">
        <title>Anaeroalcalibacter tamaniensis gen. nov., sp. nov., moderately halophilic strictly anaerobic fermenter bacterium from mud volcano of Taman peninsula.</title>
        <authorList>
            <person name="Frolova A."/>
            <person name="Merkel A.Y."/>
            <person name="Slobodkin A.I."/>
        </authorList>
    </citation>
    <scope>NUCLEOTIDE SEQUENCE [LARGE SCALE GENOMIC DNA]</scope>
    <source>
        <strain evidence="1 2">F-3ap</strain>
    </source>
</reference>
<evidence type="ECO:0000313" key="1">
    <source>
        <dbReference type="EMBL" id="NDL68003.1"/>
    </source>
</evidence>
<name>A0A7X5HWR3_9FIRM</name>
<keyword evidence="2" id="KW-1185">Reference proteome</keyword>
<evidence type="ECO:0000313" key="2">
    <source>
        <dbReference type="Proteomes" id="UP000461585"/>
    </source>
</evidence>
<dbReference type="AlphaFoldDB" id="A0A7X5HWR3"/>
<accession>A0A7X5HWR3</accession>
<protein>
    <submittedName>
        <fullName evidence="1">Uncharacterized protein</fullName>
    </submittedName>
</protein>
<dbReference type="EMBL" id="JAAEEH010000025">
    <property type="protein sequence ID" value="NDL68003.1"/>
    <property type="molecule type" value="Genomic_DNA"/>
</dbReference>
<dbReference type="RefSeq" id="WP_162370728.1">
    <property type="nucleotide sequence ID" value="NZ_JAAEEH010000025.1"/>
</dbReference>
<comment type="caution">
    <text evidence="1">The sequence shown here is derived from an EMBL/GenBank/DDBJ whole genome shotgun (WGS) entry which is preliminary data.</text>
</comment>
<proteinExistence type="predicted"/>
<gene>
    <name evidence="1" type="ORF">GXN74_09655</name>
</gene>
<dbReference type="Proteomes" id="UP000461585">
    <property type="component" value="Unassembled WGS sequence"/>
</dbReference>